<evidence type="ECO:0000313" key="2">
    <source>
        <dbReference type="EMBL" id="NIA69873.1"/>
    </source>
</evidence>
<gene>
    <name evidence="2" type="ORF">HBA54_14810</name>
</gene>
<dbReference type="AlphaFoldDB" id="A0A967EYN5"/>
<proteinExistence type="predicted"/>
<dbReference type="RefSeq" id="WP_167225937.1">
    <property type="nucleotide sequence ID" value="NZ_JAAQPH010000011.1"/>
</dbReference>
<dbReference type="SUPFAM" id="SSF47413">
    <property type="entry name" value="lambda repressor-like DNA-binding domains"/>
    <property type="match status" value="1"/>
</dbReference>
<comment type="caution">
    <text evidence="2">The sequence shown here is derived from an EMBL/GenBank/DDBJ whole genome shotgun (WGS) entry which is preliminary data.</text>
</comment>
<feature type="domain" description="HTH cro/C1-type" evidence="1">
    <location>
        <begin position="15"/>
        <end position="61"/>
    </location>
</feature>
<dbReference type="Pfam" id="PF01381">
    <property type="entry name" value="HTH_3"/>
    <property type="match status" value="1"/>
</dbReference>
<evidence type="ECO:0000313" key="3">
    <source>
        <dbReference type="Proteomes" id="UP000761264"/>
    </source>
</evidence>
<dbReference type="InterPro" id="IPR010982">
    <property type="entry name" value="Lambda_DNA-bd_dom_sf"/>
</dbReference>
<dbReference type="CDD" id="cd00093">
    <property type="entry name" value="HTH_XRE"/>
    <property type="match status" value="1"/>
</dbReference>
<accession>A0A967EYN5</accession>
<reference evidence="2" key="1">
    <citation type="submission" date="2020-03" db="EMBL/GenBank/DDBJ databases">
        <title>Genome of Pelagibius litoralis DSM 21314T.</title>
        <authorList>
            <person name="Wang G."/>
        </authorList>
    </citation>
    <scope>NUCLEOTIDE SEQUENCE</scope>
    <source>
        <strain evidence="2">DSM 21314</strain>
    </source>
</reference>
<sequence>MISPDICRAARYLVNLSQQELAAAAGVARSTVAEFERGARVPVTDNVTAMRKALEAAGVTFIPADDAAGPGVRLRK</sequence>
<evidence type="ECO:0000259" key="1">
    <source>
        <dbReference type="PROSITE" id="PS50943"/>
    </source>
</evidence>
<protein>
    <submittedName>
        <fullName evidence="2">Helix-turn-helix transcriptional regulator</fullName>
    </submittedName>
</protein>
<dbReference type="Proteomes" id="UP000761264">
    <property type="component" value="Unassembled WGS sequence"/>
</dbReference>
<keyword evidence="3" id="KW-1185">Reference proteome</keyword>
<dbReference type="InterPro" id="IPR001387">
    <property type="entry name" value="Cro/C1-type_HTH"/>
</dbReference>
<dbReference type="EMBL" id="JAAQPH010000011">
    <property type="protein sequence ID" value="NIA69873.1"/>
    <property type="molecule type" value="Genomic_DNA"/>
</dbReference>
<dbReference type="GO" id="GO:0003677">
    <property type="term" value="F:DNA binding"/>
    <property type="evidence" value="ECO:0007669"/>
    <property type="project" value="InterPro"/>
</dbReference>
<name>A0A967EYN5_9PROT</name>
<organism evidence="2 3">
    <name type="scientific">Pelagibius litoralis</name>
    <dbReference type="NCBI Taxonomy" id="374515"/>
    <lineage>
        <taxon>Bacteria</taxon>
        <taxon>Pseudomonadati</taxon>
        <taxon>Pseudomonadota</taxon>
        <taxon>Alphaproteobacteria</taxon>
        <taxon>Rhodospirillales</taxon>
        <taxon>Rhodovibrionaceae</taxon>
        <taxon>Pelagibius</taxon>
    </lineage>
</organism>
<dbReference type="Gene3D" id="1.10.260.40">
    <property type="entry name" value="lambda repressor-like DNA-binding domains"/>
    <property type="match status" value="1"/>
</dbReference>
<dbReference type="PROSITE" id="PS50943">
    <property type="entry name" value="HTH_CROC1"/>
    <property type="match status" value="1"/>
</dbReference>